<evidence type="ECO:0000313" key="3">
    <source>
        <dbReference type="Proteomes" id="UP000298424"/>
    </source>
</evidence>
<protein>
    <submittedName>
        <fullName evidence="2">Uncharacterized protein</fullName>
    </submittedName>
</protein>
<sequence length="338" mass="36709">MVLWVIALTIVIFLSLLIRAGIIGHLDGSAEIFSLTLAVAANVLFITVGFVVAEITRQWWSIPFAVLIPLALYAIELFGNGTRWLLALNPLHGYIAANGQLPDSSAFAGQCLVALASVLLLIAVAMSRDRTRSAVTIGLIGILAIVPLVTGGALVASSNGQEWRAQADAELEWTTEKKNGVSVTVLSTYTPVLDQLTSTWARISDLTSTSDLAFTSLQQDLDPTYDPEAPSKTFFRLDLNPRAADIVSSSIEAGFNDVSACTPNDQSGDFWLQGHLIVQSWFMDRRAFGSNVSIDSDPRLGEGLSALFSLSPDEARAWVKEHPQNIRTCSWDYADFEF</sequence>
<evidence type="ECO:0000256" key="1">
    <source>
        <dbReference type="SAM" id="Phobius"/>
    </source>
</evidence>
<dbReference type="Proteomes" id="UP000298424">
    <property type="component" value="Unassembled WGS sequence"/>
</dbReference>
<dbReference type="EMBL" id="SOGT01000012">
    <property type="protein sequence ID" value="TFD25100.1"/>
    <property type="molecule type" value="Genomic_DNA"/>
</dbReference>
<organism evidence="2 3">
    <name type="scientific">Cryobacterium lyxosi</name>
    <dbReference type="NCBI Taxonomy" id="1259228"/>
    <lineage>
        <taxon>Bacteria</taxon>
        <taxon>Bacillati</taxon>
        <taxon>Actinomycetota</taxon>
        <taxon>Actinomycetes</taxon>
        <taxon>Micrococcales</taxon>
        <taxon>Microbacteriaceae</taxon>
        <taxon>Cryobacterium</taxon>
    </lineage>
</organism>
<accession>A0A4R8ZCL6</accession>
<keyword evidence="1" id="KW-0812">Transmembrane</keyword>
<gene>
    <name evidence="2" type="ORF">E3T27_09960</name>
</gene>
<feature type="transmembrane region" description="Helical" evidence="1">
    <location>
        <begin position="134"/>
        <end position="156"/>
    </location>
</feature>
<keyword evidence="1" id="KW-1133">Transmembrane helix</keyword>
<feature type="transmembrane region" description="Helical" evidence="1">
    <location>
        <begin position="106"/>
        <end position="127"/>
    </location>
</feature>
<proteinExistence type="predicted"/>
<dbReference type="AlphaFoldDB" id="A0A4R8ZCL6"/>
<comment type="caution">
    <text evidence="2">The sequence shown here is derived from an EMBL/GenBank/DDBJ whole genome shotgun (WGS) entry which is preliminary data.</text>
</comment>
<evidence type="ECO:0000313" key="2">
    <source>
        <dbReference type="EMBL" id="TFD25100.1"/>
    </source>
</evidence>
<dbReference type="RefSeq" id="WP_166786172.1">
    <property type="nucleotide sequence ID" value="NZ_SOGT01000012.1"/>
</dbReference>
<reference evidence="2 3" key="1">
    <citation type="submission" date="2019-03" db="EMBL/GenBank/DDBJ databases">
        <title>Genomics of glacier-inhabiting Cryobacterium strains.</title>
        <authorList>
            <person name="Liu Q."/>
            <person name="Xin Y.-H."/>
        </authorList>
    </citation>
    <scope>NUCLEOTIDE SEQUENCE [LARGE SCALE GENOMIC DNA]</scope>
    <source>
        <strain evidence="2 3">TMT1-1</strain>
    </source>
</reference>
<keyword evidence="3" id="KW-1185">Reference proteome</keyword>
<feature type="transmembrane region" description="Helical" evidence="1">
    <location>
        <begin position="30"/>
        <end position="52"/>
    </location>
</feature>
<feature type="transmembrane region" description="Helical" evidence="1">
    <location>
        <begin position="64"/>
        <end position="86"/>
    </location>
</feature>
<name>A0A4R8ZCL6_9MICO</name>
<keyword evidence="1" id="KW-0472">Membrane</keyword>